<gene>
    <name evidence="1" type="ORF">PsorP6_013484</name>
</gene>
<protein>
    <submittedName>
        <fullName evidence="1">Uncharacterized protein</fullName>
    </submittedName>
</protein>
<comment type="caution">
    <text evidence="1">The sequence shown here is derived from an EMBL/GenBank/DDBJ whole genome shotgun (WGS) entry which is preliminary data.</text>
</comment>
<sequence>MTIVQHGETKNYYEAAKDQQKSGQERLLHLCLCDLPKEYRAGENHHLFPRQTPFLLTLGPPPKRAGS</sequence>
<organism evidence="1 2">
    <name type="scientific">Peronosclerospora sorghi</name>
    <dbReference type="NCBI Taxonomy" id="230839"/>
    <lineage>
        <taxon>Eukaryota</taxon>
        <taxon>Sar</taxon>
        <taxon>Stramenopiles</taxon>
        <taxon>Oomycota</taxon>
        <taxon>Peronosporomycetes</taxon>
        <taxon>Peronosporales</taxon>
        <taxon>Peronosporaceae</taxon>
        <taxon>Peronosclerospora</taxon>
    </lineage>
</organism>
<name>A0ACC0VIA3_9STRA</name>
<evidence type="ECO:0000313" key="2">
    <source>
        <dbReference type="Proteomes" id="UP001163321"/>
    </source>
</evidence>
<dbReference type="Proteomes" id="UP001163321">
    <property type="component" value="Chromosome 9"/>
</dbReference>
<accession>A0ACC0VIA3</accession>
<reference evidence="1 2" key="1">
    <citation type="journal article" date="2022" name="bioRxiv">
        <title>The genome of the oomycete Peronosclerospora sorghi, a cosmopolitan pathogen of maize and sorghum, is inflated with dispersed pseudogenes.</title>
        <authorList>
            <person name="Fletcher K."/>
            <person name="Martin F."/>
            <person name="Isakeit T."/>
            <person name="Cavanaugh K."/>
            <person name="Magill C."/>
            <person name="Michelmore R."/>
        </authorList>
    </citation>
    <scope>NUCLEOTIDE SEQUENCE [LARGE SCALE GENOMIC DNA]</scope>
    <source>
        <strain evidence="1">P6</strain>
    </source>
</reference>
<evidence type="ECO:0000313" key="1">
    <source>
        <dbReference type="EMBL" id="KAI9905645.1"/>
    </source>
</evidence>
<keyword evidence="2" id="KW-1185">Reference proteome</keyword>
<dbReference type="EMBL" id="CM047588">
    <property type="protein sequence ID" value="KAI9905645.1"/>
    <property type="molecule type" value="Genomic_DNA"/>
</dbReference>
<proteinExistence type="predicted"/>